<comment type="caution">
    <text evidence="2">The sequence shown here is derived from an EMBL/GenBank/DDBJ whole genome shotgun (WGS) entry which is preliminary data.</text>
</comment>
<keyword evidence="1" id="KW-0732">Signal</keyword>
<dbReference type="Pfam" id="PF01674">
    <property type="entry name" value="Lipase_2"/>
    <property type="match status" value="1"/>
</dbReference>
<name>A0A2S5ZYT6_9NOCA</name>
<accession>A0A2S5ZYT6</accession>
<organism evidence="2 3">
    <name type="scientific">Nocardia nova</name>
    <dbReference type="NCBI Taxonomy" id="37330"/>
    <lineage>
        <taxon>Bacteria</taxon>
        <taxon>Bacillati</taxon>
        <taxon>Actinomycetota</taxon>
        <taxon>Actinomycetes</taxon>
        <taxon>Mycobacteriales</taxon>
        <taxon>Nocardiaceae</taxon>
        <taxon>Nocardia</taxon>
    </lineage>
</organism>
<keyword evidence="3" id="KW-1185">Reference proteome</keyword>
<proteinExistence type="predicted"/>
<dbReference type="RefSeq" id="WP_082976880.1">
    <property type="nucleotide sequence ID" value="NZ_JAHUVX010000005.1"/>
</dbReference>
<dbReference type="PANTHER" id="PTHR32015">
    <property type="entry name" value="FASTING INDUCED LIPASE"/>
    <property type="match status" value="1"/>
</dbReference>
<dbReference type="Proteomes" id="UP000238356">
    <property type="component" value="Unassembled WGS sequence"/>
</dbReference>
<feature type="chain" id="PRO_5015442812" evidence="1">
    <location>
        <begin position="37"/>
        <end position="340"/>
    </location>
</feature>
<dbReference type="InterPro" id="IPR029058">
    <property type="entry name" value="AB_hydrolase_fold"/>
</dbReference>
<feature type="signal peptide" evidence="1">
    <location>
        <begin position="1"/>
        <end position="36"/>
    </location>
</feature>
<evidence type="ECO:0000256" key="1">
    <source>
        <dbReference type="SAM" id="SignalP"/>
    </source>
</evidence>
<dbReference type="Gene3D" id="3.40.50.1820">
    <property type="entry name" value="alpha/beta hydrolase"/>
    <property type="match status" value="1"/>
</dbReference>
<dbReference type="AlphaFoldDB" id="A0A2S5ZYT6"/>
<dbReference type="GO" id="GO:0016042">
    <property type="term" value="P:lipid catabolic process"/>
    <property type="evidence" value="ECO:0007669"/>
    <property type="project" value="InterPro"/>
</dbReference>
<sequence length="340" mass="36064">MGRGRKHRDGGLAWRRAFAAVATCGAVFGGSANAWAEPPASPPPDTRPVVVPTEWGPPQGNHLTASRYLKAHPGATPWGTNDFSCRPSARHPRPVILAHGTDATAYTDWGGIGPQLVTAGFCVFAPDYGGKPDATSYGTEDLWASSRQFGAFVDRVLSATGADKVDLVGFSQGANITRYYIDKLGGAPEVDQWIGLASPSYGGQMYGLVPLADAVPNLWNAYRQVTSLAAVQQAQGSPFMRELNAGGDTVPGVRYTTVGSRVDEMIQPYTNIALTGPGARNIVLQDLCPIDLTGHFHMVYDPFVQQLLLTLLAPEQAPLPHCAYVPLGTGIGEVILGAHS</sequence>
<protein>
    <submittedName>
        <fullName evidence="2">Lipase</fullName>
    </submittedName>
</protein>
<dbReference type="InterPro" id="IPR002918">
    <property type="entry name" value="Lipase_EstA/Esterase_EstB"/>
</dbReference>
<dbReference type="GO" id="GO:0016298">
    <property type="term" value="F:lipase activity"/>
    <property type="evidence" value="ECO:0007669"/>
    <property type="project" value="TreeGrafter"/>
</dbReference>
<dbReference type="SUPFAM" id="SSF53474">
    <property type="entry name" value="alpha/beta-Hydrolases"/>
    <property type="match status" value="1"/>
</dbReference>
<dbReference type="GeneID" id="66722875"/>
<evidence type="ECO:0000313" key="2">
    <source>
        <dbReference type="EMBL" id="PPJ23589.1"/>
    </source>
</evidence>
<evidence type="ECO:0000313" key="3">
    <source>
        <dbReference type="Proteomes" id="UP000238356"/>
    </source>
</evidence>
<dbReference type="PANTHER" id="PTHR32015:SF1">
    <property type="entry name" value="LIPASE"/>
    <property type="match status" value="1"/>
</dbReference>
<reference evidence="2 3" key="1">
    <citation type="submission" date="2018-02" db="EMBL/GenBank/DDBJ databases">
        <title>8 Nocardia nova and 1 Nocardia cyriacigeorgica strain used for evolution to TMP-SMX.</title>
        <authorList>
            <person name="Mehta H."/>
            <person name="Weng J."/>
            <person name="Shamoo Y."/>
        </authorList>
    </citation>
    <scope>NUCLEOTIDE SEQUENCE [LARGE SCALE GENOMIC DNA]</scope>
    <source>
        <strain evidence="2 3">BAA2227</strain>
    </source>
</reference>
<gene>
    <name evidence="2" type="ORF">C5F51_28000</name>
</gene>
<dbReference type="EMBL" id="PSZD01000023">
    <property type="protein sequence ID" value="PPJ23589.1"/>
    <property type="molecule type" value="Genomic_DNA"/>
</dbReference>